<reference evidence="3" key="1">
    <citation type="journal article" date="2019" name="Int. J. Syst. Evol. Microbiol.">
        <title>The Global Catalogue of Microorganisms (GCM) 10K type strain sequencing project: providing services to taxonomists for standard genome sequencing and annotation.</title>
        <authorList>
            <consortium name="The Broad Institute Genomics Platform"/>
            <consortium name="The Broad Institute Genome Sequencing Center for Infectious Disease"/>
            <person name="Wu L."/>
            <person name="Ma J."/>
        </authorList>
    </citation>
    <scope>NUCLEOTIDE SEQUENCE [LARGE SCALE GENOMIC DNA]</scope>
    <source>
        <strain evidence="3">JCM 4586</strain>
    </source>
</reference>
<dbReference type="CDD" id="cd07247">
    <property type="entry name" value="SgaA_N_like"/>
    <property type="match status" value="2"/>
</dbReference>
<evidence type="ECO:0000313" key="2">
    <source>
        <dbReference type="EMBL" id="GGX76794.1"/>
    </source>
</evidence>
<dbReference type="InterPro" id="IPR037523">
    <property type="entry name" value="VOC_core"/>
</dbReference>
<organism evidence="2 3">
    <name type="scientific">Streptomyces hiroshimensis</name>
    <dbReference type="NCBI Taxonomy" id="66424"/>
    <lineage>
        <taxon>Bacteria</taxon>
        <taxon>Bacillati</taxon>
        <taxon>Actinomycetota</taxon>
        <taxon>Actinomycetes</taxon>
        <taxon>Kitasatosporales</taxon>
        <taxon>Streptomycetaceae</taxon>
        <taxon>Streptomyces</taxon>
    </lineage>
</organism>
<accession>A0ABQ2YA83</accession>
<keyword evidence="3" id="KW-1185">Reference proteome</keyword>
<dbReference type="PROSITE" id="PS51819">
    <property type="entry name" value="VOC"/>
    <property type="match status" value="2"/>
</dbReference>
<sequence>MPVVTGPYAPGTPCWVDLMVPDQQAALDFYRDLFGWQGEVGPPETGGYAVCHMKDKKAVAGIMAAMNPDGSKPDPMPSAVWTTYLATADVDAAQSRIVSNGGDVMMPAMDVMDIGRMAVAADPTGAVFGLWQAGKFHGAEIVNEPGAVIWNELNTSDTATASGFYATALGITFAPMEGAKGYFSLQVNNHMVGGLQGLANIEGIPEDAPSHWLTYFSVDDTDSTVAALVRAGGNVLKPPFDMMAGRMAVVQDPQGAVFAVIKAKPPAKPPK</sequence>
<proteinExistence type="predicted"/>
<dbReference type="InterPro" id="IPR052164">
    <property type="entry name" value="Anthracycline_SecMetBiosynth"/>
</dbReference>
<dbReference type="Pfam" id="PF00903">
    <property type="entry name" value="Glyoxalase"/>
    <property type="match status" value="2"/>
</dbReference>
<gene>
    <name evidence="2" type="primary">cfp32</name>
    <name evidence="2" type="ORF">GCM10010324_22780</name>
</gene>
<evidence type="ECO:0000313" key="3">
    <source>
        <dbReference type="Proteomes" id="UP000659223"/>
    </source>
</evidence>
<protein>
    <submittedName>
        <fullName evidence="2">Glyoxylase CFP32</fullName>
    </submittedName>
</protein>
<feature type="domain" description="VOC" evidence="1">
    <location>
        <begin position="147"/>
        <end position="263"/>
    </location>
</feature>
<dbReference type="RefSeq" id="WP_190021552.1">
    <property type="nucleotide sequence ID" value="NZ_BMUT01000004.1"/>
</dbReference>
<dbReference type="Proteomes" id="UP000659223">
    <property type="component" value="Unassembled WGS sequence"/>
</dbReference>
<dbReference type="EMBL" id="BMUT01000004">
    <property type="protein sequence ID" value="GGX76794.1"/>
    <property type="molecule type" value="Genomic_DNA"/>
</dbReference>
<comment type="caution">
    <text evidence="2">The sequence shown here is derived from an EMBL/GenBank/DDBJ whole genome shotgun (WGS) entry which is preliminary data.</text>
</comment>
<dbReference type="InterPro" id="IPR004360">
    <property type="entry name" value="Glyas_Fos-R_dOase_dom"/>
</dbReference>
<dbReference type="InterPro" id="IPR029068">
    <property type="entry name" value="Glyas_Bleomycin-R_OHBP_Dase"/>
</dbReference>
<evidence type="ECO:0000259" key="1">
    <source>
        <dbReference type="PROSITE" id="PS51819"/>
    </source>
</evidence>
<dbReference type="PANTHER" id="PTHR33993">
    <property type="entry name" value="GLYOXALASE-RELATED"/>
    <property type="match status" value="1"/>
</dbReference>
<dbReference type="PANTHER" id="PTHR33993:SF14">
    <property type="entry name" value="GB|AAF24581.1"/>
    <property type="match status" value="1"/>
</dbReference>
<dbReference type="SUPFAM" id="SSF54593">
    <property type="entry name" value="Glyoxalase/Bleomycin resistance protein/Dihydroxybiphenyl dioxygenase"/>
    <property type="match status" value="2"/>
</dbReference>
<name>A0ABQ2YA83_9ACTN</name>
<feature type="domain" description="VOC" evidence="1">
    <location>
        <begin position="12"/>
        <end position="133"/>
    </location>
</feature>
<dbReference type="Gene3D" id="3.10.180.10">
    <property type="entry name" value="2,3-Dihydroxybiphenyl 1,2-Dioxygenase, domain 1"/>
    <property type="match status" value="2"/>
</dbReference>